<dbReference type="EMBL" id="JBEHCU010010968">
    <property type="protein sequence ID" value="KAL1377439.1"/>
    <property type="molecule type" value="Genomic_DNA"/>
</dbReference>
<accession>A0ABD1CND3</accession>
<evidence type="ECO:0000313" key="1">
    <source>
        <dbReference type="EMBL" id="KAL1377439.1"/>
    </source>
</evidence>
<protein>
    <submittedName>
        <fullName evidence="1">Uncharacterized protein</fullName>
    </submittedName>
</protein>
<evidence type="ECO:0000313" key="2">
    <source>
        <dbReference type="Proteomes" id="UP001562425"/>
    </source>
</evidence>
<dbReference type="Proteomes" id="UP001562425">
    <property type="component" value="Unassembled WGS sequence"/>
</dbReference>
<reference evidence="1 2" key="1">
    <citation type="submission" date="2024-05" db="EMBL/GenBank/DDBJ databases">
        <title>Culex pipiens pipiens assembly and annotation.</title>
        <authorList>
            <person name="Alout H."/>
            <person name="Durand T."/>
        </authorList>
    </citation>
    <scope>NUCLEOTIDE SEQUENCE [LARGE SCALE GENOMIC DNA]</scope>
    <source>
        <strain evidence="1">HA-2024</strain>
        <tissue evidence="1">Whole body</tissue>
    </source>
</reference>
<name>A0ABD1CND3_CULPP</name>
<proteinExistence type="predicted"/>
<gene>
    <name evidence="1" type="ORF">pipiens_016261</name>
</gene>
<keyword evidence="2" id="KW-1185">Reference proteome</keyword>
<comment type="caution">
    <text evidence="1">The sequence shown here is derived from an EMBL/GenBank/DDBJ whole genome shotgun (WGS) entry which is preliminary data.</text>
</comment>
<organism evidence="1 2">
    <name type="scientific">Culex pipiens pipiens</name>
    <name type="common">Northern house mosquito</name>
    <dbReference type="NCBI Taxonomy" id="38569"/>
    <lineage>
        <taxon>Eukaryota</taxon>
        <taxon>Metazoa</taxon>
        <taxon>Ecdysozoa</taxon>
        <taxon>Arthropoda</taxon>
        <taxon>Hexapoda</taxon>
        <taxon>Insecta</taxon>
        <taxon>Pterygota</taxon>
        <taxon>Neoptera</taxon>
        <taxon>Endopterygota</taxon>
        <taxon>Diptera</taxon>
        <taxon>Nematocera</taxon>
        <taxon>Culicoidea</taxon>
        <taxon>Culicidae</taxon>
        <taxon>Culicinae</taxon>
        <taxon>Culicini</taxon>
        <taxon>Culex</taxon>
        <taxon>Culex</taxon>
    </lineage>
</organism>
<sequence length="137" mass="15537">MAPSLRELEKQQSHLRRTLEAIQQFVNAYDATRDADQIDVRLERLDETFNQFRSVRIKIELLTEEDDLDVEVVEVAQLNSAPTNRSDSVPWRPACRPGHPQELDACSTFGCTSKHCNRIRGTAENKLSISSSVHNCA</sequence>
<dbReference type="AlphaFoldDB" id="A0ABD1CND3"/>